<name>A0A7X6L9T2_9NOCA</name>
<feature type="domain" description="HMA" evidence="1">
    <location>
        <begin position="1"/>
        <end position="64"/>
    </location>
</feature>
<dbReference type="Proteomes" id="UP000540698">
    <property type="component" value="Unassembled WGS sequence"/>
</dbReference>
<sequence length="64" mass="6733">MTYTVTLHNVTRESASAIESALRGVNGIDSVDIDVSSERALVNSTTMTYGEVLDAIRQTGASAS</sequence>
<evidence type="ECO:0000313" key="2">
    <source>
        <dbReference type="EMBL" id="NKY30483.1"/>
    </source>
</evidence>
<keyword evidence="3" id="KW-1185">Reference proteome</keyword>
<evidence type="ECO:0000259" key="1">
    <source>
        <dbReference type="PROSITE" id="PS50846"/>
    </source>
</evidence>
<dbReference type="InterPro" id="IPR036163">
    <property type="entry name" value="HMA_dom_sf"/>
</dbReference>
<accession>A0A7X6L9T2</accession>
<dbReference type="PROSITE" id="PS50846">
    <property type="entry name" value="HMA_2"/>
    <property type="match status" value="1"/>
</dbReference>
<organism evidence="2 3">
    <name type="scientific">Nocardia gamkensis</name>
    <dbReference type="NCBI Taxonomy" id="352869"/>
    <lineage>
        <taxon>Bacteria</taxon>
        <taxon>Bacillati</taxon>
        <taxon>Actinomycetota</taxon>
        <taxon>Actinomycetes</taxon>
        <taxon>Mycobacteriales</taxon>
        <taxon>Nocardiaceae</taxon>
        <taxon>Nocardia</taxon>
    </lineage>
</organism>
<dbReference type="Gene3D" id="3.30.70.100">
    <property type="match status" value="1"/>
</dbReference>
<dbReference type="GO" id="GO:0046872">
    <property type="term" value="F:metal ion binding"/>
    <property type="evidence" value="ECO:0007669"/>
    <property type="project" value="InterPro"/>
</dbReference>
<comment type="caution">
    <text evidence="2">The sequence shown here is derived from an EMBL/GenBank/DDBJ whole genome shotgun (WGS) entry which is preliminary data.</text>
</comment>
<dbReference type="SUPFAM" id="SSF55008">
    <property type="entry name" value="HMA, heavy metal-associated domain"/>
    <property type="match status" value="1"/>
</dbReference>
<evidence type="ECO:0000313" key="3">
    <source>
        <dbReference type="Proteomes" id="UP000540698"/>
    </source>
</evidence>
<proteinExistence type="predicted"/>
<reference evidence="2 3" key="1">
    <citation type="submission" date="2020-04" db="EMBL/GenBank/DDBJ databases">
        <title>MicrobeNet Type strains.</title>
        <authorList>
            <person name="Nicholson A.C."/>
        </authorList>
    </citation>
    <scope>NUCLEOTIDE SEQUENCE [LARGE SCALE GENOMIC DNA]</scope>
    <source>
        <strain evidence="2 3">DSM 44956</strain>
    </source>
</reference>
<dbReference type="RefSeq" id="WP_062971665.1">
    <property type="nucleotide sequence ID" value="NZ_JAAXOS010000018.1"/>
</dbReference>
<gene>
    <name evidence="2" type="ORF">HGB38_30340</name>
</gene>
<protein>
    <submittedName>
        <fullName evidence="2">Heavy-metal-associated domain-containing protein</fullName>
    </submittedName>
</protein>
<dbReference type="AlphaFoldDB" id="A0A7X6L9T2"/>
<dbReference type="EMBL" id="JAAXOS010000018">
    <property type="protein sequence ID" value="NKY30483.1"/>
    <property type="molecule type" value="Genomic_DNA"/>
</dbReference>
<dbReference type="InterPro" id="IPR006121">
    <property type="entry name" value="HMA_dom"/>
</dbReference>